<name>L0ETB9_LIBCB</name>
<dbReference type="STRING" id="1215343.B488_07920"/>
<gene>
    <name evidence="1" type="ordered locus">B488_07920</name>
</gene>
<evidence type="ECO:0000313" key="2">
    <source>
        <dbReference type="Proteomes" id="UP000010799"/>
    </source>
</evidence>
<dbReference type="KEGG" id="lcc:B488_07920"/>
<accession>L0ETB9</accession>
<dbReference type="EMBL" id="CP003789">
    <property type="protein sequence ID" value="AGA64784.1"/>
    <property type="molecule type" value="Genomic_DNA"/>
</dbReference>
<keyword evidence="2" id="KW-1185">Reference proteome</keyword>
<reference evidence="1 2" key="1">
    <citation type="journal article" date="2012" name="Stand. Genomic Sci.">
        <title>Complete genome sequence of Liberibacter crescens BT-1.</title>
        <authorList>
            <person name="Leonard M.T."/>
            <person name="Fagen J.R."/>
            <person name="Davis-Richardson A.G."/>
            <person name="Davis M.J."/>
            <person name="Triplett E.W."/>
        </authorList>
    </citation>
    <scope>NUCLEOTIDE SEQUENCE [LARGE SCALE GENOMIC DNA]</scope>
    <source>
        <strain evidence="1 2">BT-1</strain>
    </source>
</reference>
<dbReference type="Proteomes" id="UP000010799">
    <property type="component" value="Chromosome"/>
</dbReference>
<dbReference type="AlphaFoldDB" id="L0ETB9"/>
<dbReference type="PATRIC" id="fig|1215343.11.peg.815"/>
<dbReference type="HOGENOM" id="CLU_3185416_0_0_5"/>
<organism evidence="1 2">
    <name type="scientific">Liberibacter crescens (strain BT-1)</name>
    <dbReference type="NCBI Taxonomy" id="1215343"/>
    <lineage>
        <taxon>Bacteria</taxon>
        <taxon>Pseudomonadati</taxon>
        <taxon>Pseudomonadota</taxon>
        <taxon>Alphaproteobacteria</taxon>
        <taxon>Hyphomicrobiales</taxon>
        <taxon>Rhizobiaceae</taxon>
        <taxon>Liberibacter</taxon>
    </lineage>
</organism>
<evidence type="ECO:0000313" key="1">
    <source>
        <dbReference type="EMBL" id="AGA64784.1"/>
    </source>
</evidence>
<sequence length="46" mass="5377">MMLSFKKTNHQQRFSECSETAFSTTEHDSSFKEYILIFADDPESVL</sequence>
<protein>
    <submittedName>
        <fullName evidence="1">Uncharacterized protein</fullName>
    </submittedName>
</protein>
<proteinExistence type="predicted"/>